<dbReference type="Gene3D" id="2.60.40.4070">
    <property type="match status" value="1"/>
</dbReference>
<name>A0A521AY79_9BACT</name>
<feature type="chain" id="PRO_5021702857" evidence="1">
    <location>
        <begin position="33"/>
        <end position="743"/>
    </location>
</feature>
<proteinExistence type="predicted"/>
<dbReference type="InterPro" id="IPR026444">
    <property type="entry name" value="Secre_tail"/>
</dbReference>
<reference evidence="3 4" key="1">
    <citation type="submission" date="2017-05" db="EMBL/GenBank/DDBJ databases">
        <authorList>
            <person name="Varghese N."/>
            <person name="Submissions S."/>
        </authorList>
    </citation>
    <scope>NUCLEOTIDE SEQUENCE [LARGE SCALE GENOMIC DNA]</scope>
    <source>
        <strain evidence="3 4">DSM 21985</strain>
    </source>
</reference>
<keyword evidence="4" id="KW-1185">Reference proteome</keyword>
<evidence type="ECO:0000313" key="4">
    <source>
        <dbReference type="Proteomes" id="UP000317557"/>
    </source>
</evidence>
<feature type="signal peptide" evidence="1">
    <location>
        <begin position="1"/>
        <end position="32"/>
    </location>
</feature>
<organism evidence="3 4">
    <name type="scientific">Gracilimonas mengyeensis</name>
    <dbReference type="NCBI Taxonomy" id="1302730"/>
    <lineage>
        <taxon>Bacteria</taxon>
        <taxon>Pseudomonadati</taxon>
        <taxon>Balneolota</taxon>
        <taxon>Balneolia</taxon>
        <taxon>Balneolales</taxon>
        <taxon>Balneolaceae</taxon>
        <taxon>Gracilimonas</taxon>
    </lineage>
</organism>
<feature type="domain" description="Secretion system C-terminal sorting" evidence="2">
    <location>
        <begin position="665"/>
        <end position="741"/>
    </location>
</feature>
<evidence type="ECO:0000313" key="3">
    <source>
        <dbReference type="EMBL" id="SMO39812.1"/>
    </source>
</evidence>
<keyword evidence="1" id="KW-0732">Signal</keyword>
<dbReference type="Pfam" id="PF15892">
    <property type="entry name" value="BNR_4"/>
    <property type="match status" value="1"/>
</dbReference>
<dbReference type="Proteomes" id="UP000317557">
    <property type="component" value="Unassembled WGS sequence"/>
</dbReference>
<dbReference type="EMBL" id="FXTP01000001">
    <property type="protein sequence ID" value="SMO39812.1"/>
    <property type="molecule type" value="Genomic_DNA"/>
</dbReference>
<protein>
    <submittedName>
        <fullName evidence="3">Por secretion system C-terminal sorting domain-containing protein</fullName>
    </submittedName>
</protein>
<dbReference type="OrthoDB" id="6381507at2"/>
<gene>
    <name evidence="3" type="ORF">SAMN06265219_101445</name>
</gene>
<dbReference type="NCBIfam" id="TIGR04183">
    <property type="entry name" value="Por_Secre_tail"/>
    <property type="match status" value="1"/>
</dbReference>
<sequence length="743" mass="83629">MKKVSCLLSTLKPCYLCFFALIFTYSISNLQAQTPDVVHGNLIQFNDNGAWCWYQDERAVIDTVGGKMVLGSIASGDGFGRNARNGQVEGVVFDLASRQGERTVFRNTYTDDHNVPAFLIRPDGKYMAMYCDHYDNRSRYRIYENGEWGEEQHYTWPEVSNDKTYSNLYYLSDEERVYNFSRADRKNPHMMISQNQGDTWSYGGQLSEPYQGEEVGYVNGYFKYWGNGKDRIDFIATEYHPRDFNTSMYHGYIKGGMTFNSFGDTLDFDITDQSAPTPADYTTVFAAGTEVNGNDMNKVWNNDLMAYDDGTVAALIKTRINDLNSNDPDHAFFYSRFDGTEWSYTYLGKAGKKMYGSEQDYTGLGALDPNDPTTIYISTPFDPRDQDTDLGVHEIFKGVTADGGETWEWSAITQNSTRDNFRPIIPQWNNENTALLWFRGSYYAAHNFDAAIVGMVIENKEAPLMNYLDANRANTEPVDSNEEAFVESSSEPEGRADNLWQELTGLGNGGSVFISSESGDEDAPMLMTTIEFEESGMHDVWVNFWADPNHDWRIKAGLSVEEMQTYRHMASQSVNAEDYASALLVDSDNMYLYQAYLGRIDAVAGESYAIYIDDNAAEVGSDTRDRVDTEQTLYDGISTTAAVQQATSIAEGSNQPIDFKLQQNYPNPFNPSTLISYELPVSGEVSLKVFDMLGREVATLVNEVKASGEHMISFDASGLTSGTYFYRLSAGDFTNVKKMTVLK</sequence>
<dbReference type="AlphaFoldDB" id="A0A521AY79"/>
<dbReference type="Pfam" id="PF18962">
    <property type="entry name" value="Por_Secre_tail"/>
    <property type="match status" value="1"/>
</dbReference>
<evidence type="ECO:0000259" key="2">
    <source>
        <dbReference type="Pfam" id="PF18962"/>
    </source>
</evidence>
<evidence type="ECO:0000256" key="1">
    <source>
        <dbReference type="SAM" id="SignalP"/>
    </source>
</evidence>
<accession>A0A521AY79</accession>